<sequence length="127" mass="13984">MASYHLKLLVYFLVLIVFVLFSSLHHVNSSSTSPREEAHALLNWKDSLHGETPAALSSWVLPPIHANSSHHCRKWFGISCNKAGKVVEINLTNTGLVGTLNSFPFSNLSNLNRLDLSINQLSGPIPP</sequence>
<feature type="signal peptide" evidence="4">
    <location>
        <begin position="1"/>
        <end position="29"/>
    </location>
</feature>
<dbReference type="Proteomes" id="UP000631114">
    <property type="component" value="Unassembled WGS sequence"/>
</dbReference>
<keyword evidence="7" id="KW-1185">Reference proteome</keyword>
<evidence type="ECO:0000256" key="3">
    <source>
        <dbReference type="ARBA" id="ARBA00022737"/>
    </source>
</evidence>
<dbReference type="OrthoDB" id="678365at2759"/>
<accession>A0A835LEZ1</accession>
<dbReference type="EMBL" id="JADFTS010000009">
    <property type="protein sequence ID" value="KAF9589389.1"/>
    <property type="molecule type" value="Genomic_DNA"/>
</dbReference>
<feature type="domain" description="Leucine-rich repeat-containing N-terminal plant-type" evidence="5">
    <location>
        <begin position="36"/>
        <end position="81"/>
    </location>
</feature>
<dbReference type="AlphaFoldDB" id="A0A835LEZ1"/>
<dbReference type="InterPro" id="IPR053211">
    <property type="entry name" value="DNA_repair-toleration"/>
</dbReference>
<gene>
    <name evidence="6" type="ORF">IFM89_023421</name>
</gene>
<dbReference type="Pfam" id="PF08263">
    <property type="entry name" value="LRRNT_2"/>
    <property type="match status" value="1"/>
</dbReference>
<name>A0A835LEZ1_9MAGN</name>
<evidence type="ECO:0000259" key="5">
    <source>
        <dbReference type="Pfam" id="PF08263"/>
    </source>
</evidence>
<keyword evidence="3" id="KW-0677">Repeat</keyword>
<reference evidence="6 7" key="1">
    <citation type="submission" date="2020-10" db="EMBL/GenBank/DDBJ databases">
        <title>The Coptis chinensis genome and diversification of protoberbering-type alkaloids.</title>
        <authorList>
            <person name="Wang B."/>
            <person name="Shu S."/>
            <person name="Song C."/>
            <person name="Liu Y."/>
        </authorList>
    </citation>
    <scope>NUCLEOTIDE SEQUENCE [LARGE SCALE GENOMIC DNA]</scope>
    <source>
        <strain evidence="6">HL-2020</strain>
        <tissue evidence="6">Leaf</tissue>
    </source>
</reference>
<dbReference type="InterPro" id="IPR032675">
    <property type="entry name" value="LRR_dom_sf"/>
</dbReference>
<evidence type="ECO:0000313" key="6">
    <source>
        <dbReference type="EMBL" id="KAF9589389.1"/>
    </source>
</evidence>
<dbReference type="SUPFAM" id="SSF52058">
    <property type="entry name" value="L domain-like"/>
    <property type="match status" value="1"/>
</dbReference>
<evidence type="ECO:0000256" key="1">
    <source>
        <dbReference type="ARBA" id="ARBA00022614"/>
    </source>
</evidence>
<comment type="caution">
    <text evidence="6">The sequence shown here is derived from an EMBL/GenBank/DDBJ whole genome shotgun (WGS) entry which is preliminary data.</text>
</comment>
<evidence type="ECO:0000313" key="7">
    <source>
        <dbReference type="Proteomes" id="UP000631114"/>
    </source>
</evidence>
<evidence type="ECO:0000256" key="4">
    <source>
        <dbReference type="SAM" id="SignalP"/>
    </source>
</evidence>
<dbReference type="PANTHER" id="PTHR48060">
    <property type="entry name" value="DNA DAMAGE-REPAIR/TOLERATION PROTEIN DRT100"/>
    <property type="match status" value="1"/>
</dbReference>
<keyword evidence="2 4" id="KW-0732">Signal</keyword>
<keyword evidence="1" id="KW-0433">Leucine-rich repeat</keyword>
<dbReference type="PANTHER" id="PTHR48060:SF24">
    <property type="entry name" value="NON-SPECIFIC SERINE_THREONINE PROTEIN KINASE"/>
    <property type="match status" value="1"/>
</dbReference>
<evidence type="ECO:0000256" key="2">
    <source>
        <dbReference type="ARBA" id="ARBA00022729"/>
    </source>
</evidence>
<dbReference type="InterPro" id="IPR013210">
    <property type="entry name" value="LRR_N_plant-typ"/>
</dbReference>
<feature type="chain" id="PRO_5032644688" description="Leucine-rich repeat-containing N-terminal plant-type domain-containing protein" evidence="4">
    <location>
        <begin position="30"/>
        <end position="127"/>
    </location>
</feature>
<proteinExistence type="predicted"/>
<organism evidence="6 7">
    <name type="scientific">Coptis chinensis</name>
    <dbReference type="NCBI Taxonomy" id="261450"/>
    <lineage>
        <taxon>Eukaryota</taxon>
        <taxon>Viridiplantae</taxon>
        <taxon>Streptophyta</taxon>
        <taxon>Embryophyta</taxon>
        <taxon>Tracheophyta</taxon>
        <taxon>Spermatophyta</taxon>
        <taxon>Magnoliopsida</taxon>
        <taxon>Ranunculales</taxon>
        <taxon>Ranunculaceae</taxon>
        <taxon>Coptidoideae</taxon>
        <taxon>Coptis</taxon>
    </lineage>
</organism>
<dbReference type="Gene3D" id="3.80.10.10">
    <property type="entry name" value="Ribonuclease Inhibitor"/>
    <property type="match status" value="1"/>
</dbReference>
<protein>
    <recommendedName>
        <fullName evidence="5">Leucine-rich repeat-containing N-terminal plant-type domain-containing protein</fullName>
    </recommendedName>
</protein>